<sequence length="330" mass="36639">MKLKYIDTHTMGEPTRIIIEGIPPIPGSTMIEKKKYLEKNFDYIRTMAMHEPRGHRDMFGAVITEPSNQDAHVGVIFMDGGGYLNMCCHGSMGVSTMLIEKGFIEAKEPITYVKLDTPAGLIEVKAKVDKKKVQEVSIINVPSFLYKNNIKVEVPTLGEIPLDIAFGGSFFALVNAKDIGIRVSVDNVEDLVKYGLAIRQAVNENIDIVHPTNPFIDKVDLVEIYDEPTSNDADLKNVVIFGKGQIDRSPCGTGTSAKLATLYAKRKIRINEPFVYESIAGTKFIGKVLKETKVGTYDAIIPEITGKAFIINYGYLVAEEEDMFKYGFVL</sequence>
<evidence type="ECO:0000313" key="3">
    <source>
        <dbReference type="Proteomes" id="UP000294567"/>
    </source>
</evidence>
<evidence type="ECO:0000256" key="1">
    <source>
        <dbReference type="ARBA" id="ARBA00007529"/>
    </source>
</evidence>
<dbReference type="EMBL" id="SMAE01000003">
    <property type="protein sequence ID" value="TCS90733.1"/>
    <property type="molecule type" value="Genomic_DNA"/>
</dbReference>
<proteinExistence type="inferred from homology"/>
<accession>A0A4R3L144</accession>
<dbReference type="Pfam" id="PF05544">
    <property type="entry name" value="Pro_racemase"/>
    <property type="match status" value="1"/>
</dbReference>
<dbReference type="Gene3D" id="3.10.310.10">
    <property type="entry name" value="Diaminopimelate Epimerase, Chain A, domain 1"/>
    <property type="match status" value="2"/>
</dbReference>
<keyword evidence="3" id="KW-1185">Reference proteome</keyword>
<dbReference type="SUPFAM" id="SSF54506">
    <property type="entry name" value="Diaminopimelate epimerase-like"/>
    <property type="match status" value="1"/>
</dbReference>
<dbReference type="PIRSF" id="PIRSF029792">
    <property type="entry name" value="Pro_racemase"/>
    <property type="match status" value="1"/>
</dbReference>
<dbReference type="AlphaFoldDB" id="A0A4R3L144"/>
<protein>
    <submittedName>
        <fullName evidence="2">Proline racemase</fullName>
    </submittedName>
</protein>
<dbReference type="GO" id="GO:0047580">
    <property type="term" value="F:4-hydroxyproline epimerase activity"/>
    <property type="evidence" value="ECO:0007669"/>
    <property type="project" value="TreeGrafter"/>
</dbReference>
<dbReference type="PANTHER" id="PTHR33442">
    <property type="entry name" value="TRANS-3-HYDROXY-L-PROLINE DEHYDRATASE"/>
    <property type="match status" value="1"/>
</dbReference>
<gene>
    <name evidence="2" type="ORF">EDD65_10337</name>
</gene>
<dbReference type="RefSeq" id="WP_132026346.1">
    <property type="nucleotide sequence ID" value="NZ_CP068564.1"/>
</dbReference>
<evidence type="ECO:0000313" key="2">
    <source>
        <dbReference type="EMBL" id="TCS90733.1"/>
    </source>
</evidence>
<dbReference type="Proteomes" id="UP000294567">
    <property type="component" value="Unassembled WGS sequence"/>
</dbReference>
<comment type="similarity">
    <text evidence="1">Belongs to the proline racemase family.</text>
</comment>
<dbReference type="FunFam" id="3.10.310.10:FF:000005">
    <property type="entry name" value="Proline racemase"/>
    <property type="match status" value="1"/>
</dbReference>
<dbReference type="PANTHER" id="PTHR33442:SF5">
    <property type="entry name" value="BIFUNCTIONAL TRANS-3-HYDROXY-L-PROLINE DEHYDRATASE_2-EPIMERASE"/>
    <property type="match status" value="1"/>
</dbReference>
<dbReference type="OrthoDB" id="181267at2"/>
<comment type="caution">
    <text evidence="2">The sequence shown here is derived from an EMBL/GenBank/DDBJ whole genome shotgun (WGS) entry which is preliminary data.</text>
</comment>
<reference evidence="2 3" key="1">
    <citation type="submission" date="2019-03" db="EMBL/GenBank/DDBJ databases">
        <title>Genomic Encyclopedia of Type Strains, Phase IV (KMG-IV): sequencing the most valuable type-strain genomes for metagenomic binning, comparative biology and taxonomic classification.</title>
        <authorList>
            <person name="Goeker M."/>
        </authorList>
    </citation>
    <scope>NUCLEOTIDE SEQUENCE [LARGE SCALE GENOMIC DNA]</scope>
    <source>
        <strain evidence="2 3">DSM 26752</strain>
    </source>
</reference>
<name>A0A4R3L144_9FIRM</name>
<organism evidence="2 3">
    <name type="scientific">Keratinibaculum paraultunense</name>
    <dbReference type="NCBI Taxonomy" id="1278232"/>
    <lineage>
        <taxon>Bacteria</taxon>
        <taxon>Bacillati</taxon>
        <taxon>Bacillota</taxon>
        <taxon>Tissierellia</taxon>
        <taxon>Tissierellales</taxon>
        <taxon>Tepidimicrobiaceae</taxon>
        <taxon>Keratinibaculum</taxon>
    </lineage>
</organism>
<dbReference type="SFLD" id="SFLDS00028">
    <property type="entry name" value="Proline_Racemase"/>
    <property type="match status" value="1"/>
</dbReference>
<dbReference type="InterPro" id="IPR008794">
    <property type="entry name" value="Pro_racemase_fam"/>
</dbReference>